<evidence type="ECO:0000256" key="5">
    <source>
        <dbReference type="ARBA" id="ARBA00022989"/>
    </source>
</evidence>
<dbReference type="PANTHER" id="PTHR34093:SF1">
    <property type="entry name" value="CHLORIDE CHANNEL CLIC-LIKE PROTEIN 1"/>
    <property type="match status" value="1"/>
</dbReference>
<keyword evidence="8" id="KW-0732">Signal</keyword>
<comment type="similarity">
    <text evidence="2">Belongs to the chloride channel MCLC family.</text>
</comment>
<dbReference type="GO" id="GO:0016020">
    <property type="term" value="C:membrane"/>
    <property type="evidence" value="ECO:0007669"/>
    <property type="project" value="UniProtKB-SubCell"/>
</dbReference>
<evidence type="ECO:0000313" key="10">
    <source>
        <dbReference type="Proteomes" id="UP001329430"/>
    </source>
</evidence>
<evidence type="ECO:0000256" key="1">
    <source>
        <dbReference type="ARBA" id="ARBA00004141"/>
    </source>
</evidence>
<keyword evidence="6 7" id="KW-0472">Membrane</keyword>
<feature type="transmembrane region" description="Helical" evidence="7">
    <location>
        <begin position="190"/>
        <end position="208"/>
    </location>
</feature>
<comment type="caution">
    <text evidence="9">The sequence shown here is derived from an EMBL/GenBank/DDBJ whole genome shotgun (WGS) entry which is preliminary data.</text>
</comment>
<evidence type="ECO:0000256" key="3">
    <source>
        <dbReference type="ARBA" id="ARBA00015571"/>
    </source>
</evidence>
<reference evidence="9 10" key="1">
    <citation type="journal article" date="2024" name="Insects">
        <title>An Improved Chromosome-Level Genome Assembly of the Firefly Pyrocoelia pectoralis.</title>
        <authorList>
            <person name="Fu X."/>
            <person name="Meyer-Rochow V.B."/>
            <person name="Ballantyne L."/>
            <person name="Zhu X."/>
        </authorList>
    </citation>
    <scope>NUCLEOTIDE SEQUENCE [LARGE SCALE GENOMIC DNA]</scope>
    <source>
        <strain evidence="9">XCY_ONT2</strain>
    </source>
</reference>
<keyword evidence="10" id="KW-1185">Reference proteome</keyword>
<dbReference type="GO" id="GO:0005783">
    <property type="term" value="C:endoplasmic reticulum"/>
    <property type="evidence" value="ECO:0007669"/>
    <property type="project" value="TreeGrafter"/>
</dbReference>
<gene>
    <name evidence="9" type="ORF">RI129_005708</name>
</gene>
<dbReference type="PANTHER" id="PTHR34093">
    <property type="entry name" value="CHLORIDE CHANNEL CLIC-LIKE PROTEIN 1"/>
    <property type="match status" value="1"/>
</dbReference>
<sequence length="350" mass="40832">MFGVYSTHIIVMVLLTAARVETEFISNSETEWIDPHDMNINNLKSHSPQAKCEAKPPQECPTTQTYSLAHYKRLINFILNLVKLDDSSVYNGRLNLKMSSPDYKFLLKFVTDTEDIENAALLRKIEQVMNRILTKSKLEYVTEIVITWTDYVYFHFFNRTTAIIASCMFLLVISYKLLKASFTIWSVMKYLIFLAWVTDFAFTWISLLKEAEINQLADTLRYETVSPHCDPRKMSWLQYLMYSISSDSECRKYHQTIYKDIFWDIAPLRVIAYQLGIVVYTPTTHIGKGIGALVSGMMGNNSLLMYIFQYFSHRLPAMGVERYFTTRTVNIYITNNMYNAVVLYEDIVWT</sequence>
<evidence type="ECO:0000256" key="8">
    <source>
        <dbReference type="SAM" id="SignalP"/>
    </source>
</evidence>
<dbReference type="Pfam" id="PF05934">
    <property type="entry name" value="MCLC"/>
    <property type="match status" value="1"/>
</dbReference>
<feature type="transmembrane region" description="Helical" evidence="7">
    <location>
        <begin position="156"/>
        <end position="178"/>
    </location>
</feature>
<evidence type="ECO:0000256" key="6">
    <source>
        <dbReference type="ARBA" id="ARBA00023136"/>
    </source>
</evidence>
<keyword evidence="4 7" id="KW-0812">Transmembrane</keyword>
<dbReference type="Proteomes" id="UP001329430">
    <property type="component" value="Chromosome 4"/>
</dbReference>
<feature type="signal peptide" evidence="8">
    <location>
        <begin position="1"/>
        <end position="22"/>
    </location>
</feature>
<feature type="chain" id="PRO_5042863206" description="Chloride channel CLIC-like protein 1" evidence="8">
    <location>
        <begin position="23"/>
        <end position="350"/>
    </location>
</feature>
<dbReference type="AlphaFoldDB" id="A0AAN7ZMF8"/>
<evidence type="ECO:0000256" key="7">
    <source>
        <dbReference type="SAM" id="Phobius"/>
    </source>
</evidence>
<name>A0AAN7ZMF8_9COLE</name>
<dbReference type="EMBL" id="JAVRBK010000004">
    <property type="protein sequence ID" value="KAK5644408.1"/>
    <property type="molecule type" value="Genomic_DNA"/>
</dbReference>
<evidence type="ECO:0000256" key="4">
    <source>
        <dbReference type="ARBA" id="ARBA00022692"/>
    </source>
</evidence>
<proteinExistence type="inferred from homology"/>
<feature type="transmembrane region" description="Helical" evidence="7">
    <location>
        <begin position="286"/>
        <end position="308"/>
    </location>
</feature>
<dbReference type="GO" id="GO:0005254">
    <property type="term" value="F:chloride channel activity"/>
    <property type="evidence" value="ECO:0007669"/>
    <property type="project" value="TreeGrafter"/>
</dbReference>
<dbReference type="InterPro" id="IPR009231">
    <property type="entry name" value="Chloride_chnl_CLIC-like"/>
</dbReference>
<evidence type="ECO:0000313" key="9">
    <source>
        <dbReference type="EMBL" id="KAK5644408.1"/>
    </source>
</evidence>
<accession>A0AAN7ZMF8</accession>
<evidence type="ECO:0000256" key="2">
    <source>
        <dbReference type="ARBA" id="ARBA00005944"/>
    </source>
</evidence>
<protein>
    <recommendedName>
        <fullName evidence="3">Chloride channel CLIC-like protein 1</fullName>
    </recommendedName>
</protein>
<comment type="subcellular location">
    <subcellularLocation>
        <location evidence="1">Membrane</location>
        <topology evidence="1">Multi-pass membrane protein</topology>
    </subcellularLocation>
</comment>
<keyword evidence="5 7" id="KW-1133">Transmembrane helix</keyword>
<organism evidence="9 10">
    <name type="scientific">Pyrocoelia pectoralis</name>
    <dbReference type="NCBI Taxonomy" id="417401"/>
    <lineage>
        <taxon>Eukaryota</taxon>
        <taxon>Metazoa</taxon>
        <taxon>Ecdysozoa</taxon>
        <taxon>Arthropoda</taxon>
        <taxon>Hexapoda</taxon>
        <taxon>Insecta</taxon>
        <taxon>Pterygota</taxon>
        <taxon>Neoptera</taxon>
        <taxon>Endopterygota</taxon>
        <taxon>Coleoptera</taxon>
        <taxon>Polyphaga</taxon>
        <taxon>Elateriformia</taxon>
        <taxon>Elateroidea</taxon>
        <taxon>Lampyridae</taxon>
        <taxon>Lampyrinae</taxon>
        <taxon>Pyrocoelia</taxon>
    </lineage>
</organism>
<feature type="transmembrane region" description="Helical" evidence="7">
    <location>
        <begin position="261"/>
        <end position="280"/>
    </location>
</feature>